<proteinExistence type="predicted"/>
<feature type="region of interest" description="Disordered" evidence="1">
    <location>
        <begin position="111"/>
        <end position="132"/>
    </location>
</feature>
<comment type="caution">
    <text evidence="2">The sequence shown here is derived from an EMBL/GenBank/DDBJ whole genome shotgun (WGS) entry which is preliminary data.</text>
</comment>
<name>A0A5C4S3I7_PROVB</name>
<evidence type="ECO:0008006" key="4">
    <source>
        <dbReference type="Google" id="ProtNLM"/>
    </source>
</evidence>
<accession>A0A5C4S3I7</accession>
<evidence type="ECO:0000313" key="3">
    <source>
        <dbReference type="Proteomes" id="UP000309544"/>
    </source>
</evidence>
<sequence>MNTDPHHLFAEVSLDIARGAYHAGVQKLGHATEGYAESYTYHVLLGKALKGVGRYREAREEFMTCCRLAPQNEVARQELLDVHFLMLDEPADRLASELEQLSIALQGFTAPVAPETSDPTPVAEQRQPFSDEESIPIPTESLAALFAAQGAVKKAIRVYTELIGINPAHAASYKQRIKDLLDKL</sequence>
<dbReference type="InterPro" id="IPR011990">
    <property type="entry name" value="TPR-like_helical_dom_sf"/>
</dbReference>
<dbReference type="Gene3D" id="1.25.40.10">
    <property type="entry name" value="Tetratricopeptide repeat domain"/>
    <property type="match status" value="1"/>
</dbReference>
<evidence type="ECO:0000256" key="1">
    <source>
        <dbReference type="SAM" id="MobiDB-lite"/>
    </source>
</evidence>
<dbReference type="Pfam" id="PF13181">
    <property type="entry name" value="TPR_8"/>
    <property type="match status" value="1"/>
</dbReference>
<evidence type="ECO:0000313" key="2">
    <source>
        <dbReference type="EMBL" id="TNJ37351.1"/>
    </source>
</evidence>
<dbReference type="Proteomes" id="UP000309544">
    <property type="component" value="Unassembled WGS sequence"/>
</dbReference>
<dbReference type="AlphaFoldDB" id="A0A5C4S3I7"/>
<keyword evidence="3" id="KW-1185">Reference proteome</keyword>
<protein>
    <recommendedName>
        <fullName evidence="4">Tetratricopeptide repeat protein</fullName>
    </recommendedName>
</protein>
<dbReference type="InterPro" id="IPR019734">
    <property type="entry name" value="TPR_rpt"/>
</dbReference>
<gene>
    <name evidence="2" type="ORF">FGF68_03805</name>
</gene>
<dbReference type="SUPFAM" id="SSF48452">
    <property type="entry name" value="TPR-like"/>
    <property type="match status" value="1"/>
</dbReference>
<organism evidence="2 3">
    <name type="scientific">Prosthecochloris vibrioformis</name>
    <name type="common">Chlorobium vibrioforme</name>
    <dbReference type="NCBI Taxonomy" id="1098"/>
    <lineage>
        <taxon>Bacteria</taxon>
        <taxon>Pseudomonadati</taxon>
        <taxon>Chlorobiota</taxon>
        <taxon>Chlorobiia</taxon>
        <taxon>Chlorobiales</taxon>
        <taxon>Chlorobiaceae</taxon>
        <taxon>Prosthecochloris</taxon>
    </lineage>
</organism>
<reference evidence="2 3" key="1">
    <citation type="submission" date="2019-05" db="EMBL/GenBank/DDBJ databases">
        <title>Draft Whole-Genome sequence of the green sulfur bacterium Prosthecochloris vibrioformis DSM 260.</title>
        <authorList>
            <person name="Meyer T.E."/>
            <person name="Kyndt J.A."/>
        </authorList>
    </citation>
    <scope>NUCLEOTIDE SEQUENCE [LARGE SCALE GENOMIC DNA]</scope>
    <source>
        <strain evidence="2 3">DSM 260</strain>
    </source>
</reference>
<dbReference type="EMBL" id="VDCI01000002">
    <property type="protein sequence ID" value="TNJ37351.1"/>
    <property type="molecule type" value="Genomic_DNA"/>
</dbReference>
<dbReference type="RefSeq" id="WP_139626299.1">
    <property type="nucleotide sequence ID" value="NZ_VDCI01000002.1"/>
</dbReference>